<dbReference type="InterPro" id="IPR050802">
    <property type="entry name" value="EF-GSTs"/>
</dbReference>
<dbReference type="GO" id="GO:0006414">
    <property type="term" value="P:translational elongation"/>
    <property type="evidence" value="ECO:0007669"/>
    <property type="project" value="TreeGrafter"/>
</dbReference>
<dbReference type="PANTHER" id="PTHR43986">
    <property type="entry name" value="ELONGATION FACTOR 1-GAMMA"/>
    <property type="match status" value="1"/>
</dbReference>
<sequence>MAQLHTVQGNFRSNAILAAAELGGVQVTQQGMAWKDIKSKQNLARNHLGQIPTLETSEGFITQSNAIMVYIAKTATKGNLYGSNDFEAAQVDQWLSFSVSELYAALSSVLCHIWGFKEASEEQIKEATTKYEALLKFLNEGVLAKNQYLVGSGVTIADLQLHSVLVYAFRCVFTQKQREQFANVTAWFERISAVSAVQNQFGVNRYPAQSWI</sequence>
<comment type="caution">
    <text evidence="4">The sequence shown here is derived from an EMBL/GenBank/DDBJ whole genome shotgun (WGS) entry which is preliminary data.</text>
</comment>
<dbReference type="EMBL" id="LDAU01000051">
    <property type="protein sequence ID" value="KRX09355.1"/>
    <property type="molecule type" value="Genomic_DNA"/>
</dbReference>
<dbReference type="PROSITE" id="PS50405">
    <property type="entry name" value="GST_CTER"/>
    <property type="match status" value="1"/>
</dbReference>
<dbReference type="PROSITE" id="PS50404">
    <property type="entry name" value="GST_NTER"/>
    <property type="match status" value="1"/>
</dbReference>
<accession>A0A0V0R4E4</accession>
<dbReference type="PANTHER" id="PTHR43986:SF1">
    <property type="entry name" value="ELONGATION FACTOR 1-GAMMA"/>
    <property type="match status" value="1"/>
</dbReference>
<dbReference type="InterPro" id="IPR040079">
    <property type="entry name" value="Glutathione_S-Trfase"/>
</dbReference>
<dbReference type="Gene3D" id="1.20.1050.10">
    <property type="match status" value="1"/>
</dbReference>
<dbReference type="InterPro" id="IPR010987">
    <property type="entry name" value="Glutathione-S-Trfase_C-like"/>
</dbReference>
<dbReference type="OrthoDB" id="249703at2759"/>
<dbReference type="GO" id="GO:0005634">
    <property type="term" value="C:nucleus"/>
    <property type="evidence" value="ECO:0007669"/>
    <property type="project" value="TreeGrafter"/>
</dbReference>
<dbReference type="SFLD" id="SFLDS00019">
    <property type="entry name" value="Glutathione_Transferase_(cytos"/>
    <property type="match status" value="1"/>
</dbReference>
<dbReference type="InterPro" id="IPR004046">
    <property type="entry name" value="GST_C"/>
</dbReference>
<dbReference type="InterPro" id="IPR004045">
    <property type="entry name" value="Glutathione_S-Trfase_N"/>
</dbReference>
<dbReference type="SFLD" id="SFLDG00358">
    <property type="entry name" value="Main_(cytGST)"/>
    <property type="match status" value="1"/>
</dbReference>
<evidence type="ECO:0000259" key="2">
    <source>
        <dbReference type="PROSITE" id="PS50404"/>
    </source>
</evidence>
<dbReference type="AlphaFoldDB" id="A0A0V0R4E4"/>
<dbReference type="Proteomes" id="UP000054937">
    <property type="component" value="Unassembled WGS sequence"/>
</dbReference>
<dbReference type="Pfam" id="PF02798">
    <property type="entry name" value="GST_N"/>
    <property type="match status" value="1"/>
</dbReference>
<comment type="similarity">
    <text evidence="1">Belongs to the GST superfamily.</text>
</comment>
<protein>
    <submittedName>
        <fullName evidence="4">Thioredoxin-like fold</fullName>
    </submittedName>
</protein>
<dbReference type="Pfam" id="PF00043">
    <property type="entry name" value="GST_C"/>
    <property type="match status" value="1"/>
</dbReference>
<name>A0A0V0R4E4_PSEPJ</name>
<gene>
    <name evidence="4" type="ORF">PPERSA_04661</name>
</gene>
<dbReference type="InParanoid" id="A0A0V0R4E4"/>
<dbReference type="InterPro" id="IPR036249">
    <property type="entry name" value="Thioredoxin-like_sf"/>
</dbReference>
<keyword evidence="5" id="KW-1185">Reference proteome</keyword>
<feature type="domain" description="GST C-terminal" evidence="3">
    <location>
        <begin position="84"/>
        <end position="210"/>
    </location>
</feature>
<dbReference type="SUPFAM" id="SSF52833">
    <property type="entry name" value="Thioredoxin-like"/>
    <property type="match status" value="1"/>
</dbReference>
<dbReference type="Gene3D" id="3.40.30.10">
    <property type="entry name" value="Glutaredoxin"/>
    <property type="match status" value="1"/>
</dbReference>
<proteinExistence type="inferred from homology"/>
<evidence type="ECO:0000256" key="1">
    <source>
        <dbReference type="RuleBase" id="RU003494"/>
    </source>
</evidence>
<evidence type="ECO:0000259" key="3">
    <source>
        <dbReference type="PROSITE" id="PS50405"/>
    </source>
</evidence>
<evidence type="ECO:0000313" key="4">
    <source>
        <dbReference type="EMBL" id="KRX09355.1"/>
    </source>
</evidence>
<dbReference type="OMA" id="MAIALYI"/>
<organism evidence="4 5">
    <name type="scientific">Pseudocohnilembus persalinus</name>
    <name type="common">Ciliate</name>
    <dbReference type="NCBI Taxonomy" id="266149"/>
    <lineage>
        <taxon>Eukaryota</taxon>
        <taxon>Sar</taxon>
        <taxon>Alveolata</taxon>
        <taxon>Ciliophora</taxon>
        <taxon>Intramacronucleata</taxon>
        <taxon>Oligohymenophorea</taxon>
        <taxon>Scuticociliatia</taxon>
        <taxon>Philasterida</taxon>
        <taxon>Pseudocohnilembidae</taxon>
        <taxon>Pseudocohnilembus</taxon>
    </lineage>
</organism>
<dbReference type="InterPro" id="IPR036282">
    <property type="entry name" value="Glutathione-S-Trfase_C_sf"/>
</dbReference>
<evidence type="ECO:0000313" key="5">
    <source>
        <dbReference type="Proteomes" id="UP000054937"/>
    </source>
</evidence>
<feature type="domain" description="GST N-terminal" evidence="2">
    <location>
        <begin position="1"/>
        <end position="79"/>
    </location>
</feature>
<dbReference type="GO" id="GO:0005737">
    <property type="term" value="C:cytoplasm"/>
    <property type="evidence" value="ECO:0007669"/>
    <property type="project" value="TreeGrafter"/>
</dbReference>
<reference evidence="4 5" key="1">
    <citation type="journal article" date="2015" name="Sci. Rep.">
        <title>Genome of the facultative scuticociliatosis pathogen Pseudocohnilembus persalinus provides insight into its virulence through horizontal gene transfer.</title>
        <authorList>
            <person name="Xiong J."/>
            <person name="Wang G."/>
            <person name="Cheng J."/>
            <person name="Tian M."/>
            <person name="Pan X."/>
            <person name="Warren A."/>
            <person name="Jiang C."/>
            <person name="Yuan D."/>
            <person name="Miao W."/>
        </authorList>
    </citation>
    <scope>NUCLEOTIDE SEQUENCE [LARGE SCALE GENOMIC DNA]</scope>
    <source>
        <strain evidence="4">36N120E</strain>
    </source>
</reference>
<dbReference type="SUPFAM" id="SSF47616">
    <property type="entry name" value="GST C-terminal domain-like"/>
    <property type="match status" value="1"/>
</dbReference>